<dbReference type="EMBL" id="CAXLJM020000030">
    <property type="protein sequence ID" value="CAL8098346.1"/>
    <property type="molecule type" value="Genomic_DNA"/>
</dbReference>
<proteinExistence type="predicted"/>
<feature type="transmembrane region" description="Helical" evidence="1">
    <location>
        <begin position="485"/>
        <end position="506"/>
    </location>
</feature>
<evidence type="ECO:0000313" key="2">
    <source>
        <dbReference type="EMBL" id="CAL8098346.1"/>
    </source>
</evidence>
<name>A0ABP1QDZ0_9HEXA</name>
<dbReference type="Proteomes" id="UP001642540">
    <property type="component" value="Unassembled WGS sequence"/>
</dbReference>
<evidence type="ECO:0000313" key="3">
    <source>
        <dbReference type="Proteomes" id="UP001642540"/>
    </source>
</evidence>
<keyword evidence="1" id="KW-1133">Transmembrane helix</keyword>
<protein>
    <recommendedName>
        <fullName evidence="4">Ionotropic glutamate receptor C-terminal domain-containing protein</fullName>
    </recommendedName>
</protein>
<gene>
    <name evidence="2" type="ORF">ODALV1_LOCUS9906</name>
</gene>
<keyword evidence="1" id="KW-0472">Membrane</keyword>
<keyword evidence="3" id="KW-1185">Reference proteome</keyword>
<sequence>MEKVCIGQLPKSPKRCKNQDMSQCKWCCSEAFETKLVKFPERLFPQEIFKKWITLNNNWNMGLRLRLEQDLKCDQLVLFPYIYLRKFPTASLPSHHEPTDCIQEKIHVRYNCTQKSCKKFLTYLVAYTRMKNKEIVASYSFPNAGTRLFGKNYVVFKKLSRKHVIDKGALLDPIPPFWWGIILFLSFLVFAFLHYLKIKAALLLVVQVALEQGYNFKSEITLRKCSIIMIWSFGCILSRNVYTSSMYSFITATNIPTGPSTLKEIVNDSTIDIIQTNNELEFYTNLMHNYISNNSMISNYLRDRNSSKLAKCTLYDESATQIFRYVSFFRNLTSFSEIWCGIQLPEKNITVQTESSLTQFALVYHSTSVYKAVFSVLGKRFRFNSNENDFEVKMYVYHSHFRHGFHYYYHEALARFEATGIIGKIQDAYQTNKVVKELRKYSTELKIDMKTLLNRFHDGESTSSLVYDFGKDGSQTDVEATKIEALMVVWILYATLTFACVTLLIFEHLVRKYVGIANEVKFTKTFIFVKTVSKTFE</sequence>
<accession>A0ABP1QDZ0</accession>
<evidence type="ECO:0000256" key="1">
    <source>
        <dbReference type="SAM" id="Phobius"/>
    </source>
</evidence>
<organism evidence="2 3">
    <name type="scientific">Orchesella dallaii</name>
    <dbReference type="NCBI Taxonomy" id="48710"/>
    <lineage>
        <taxon>Eukaryota</taxon>
        <taxon>Metazoa</taxon>
        <taxon>Ecdysozoa</taxon>
        <taxon>Arthropoda</taxon>
        <taxon>Hexapoda</taxon>
        <taxon>Collembola</taxon>
        <taxon>Entomobryomorpha</taxon>
        <taxon>Entomobryoidea</taxon>
        <taxon>Orchesellidae</taxon>
        <taxon>Orchesellinae</taxon>
        <taxon>Orchesella</taxon>
    </lineage>
</organism>
<evidence type="ECO:0008006" key="4">
    <source>
        <dbReference type="Google" id="ProtNLM"/>
    </source>
</evidence>
<comment type="caution">
    <text evidence="2">The sequence shown here is derived from an EMBL/GenBank/DDBJ whole genome shotgun (WGS) entry which is preliminary data.</text>
</comment>
<keyword evidence="1" id="KW-0812">Transmembrane</keyword>
<reference evidence="2 3" key="1">
    <citation type="submission" date="2024-08" db="EMBL/GenBank/DDBJ databases">
        <authorList>
            <person name="Cucini C."/>
            <person name="Frati F."/>
        </authorList>
    </citation>
    <scope>NUCLEOTIDE SEQUENCE [LARGE SCALE GENOMIC DNA]</scope>
</reference>
<feature type="transmembrane region" description="Helical" evidence="1">
    <location>
        <begin position="177"/>
        <end position="196"/>
    </location>
</feature>